<keyword evidence="4" id="KW-0165">Cleavage on pair of basic residues</keyword>
<dbReference type="PRINTS" id="PR00710">
    <property type="entry name" value="NATPEPTIDES"/>
</dbReference>
<evidence type="ECO:0000256" key="1">
    <source>
        <dbReference type="ARBA" id="ARBA00004613"/>
    </source>
</evidence>
<evidence type="ECO:0000256" key="8">
    <source>
        <dbReference type="SAM" id="MobiDB-lite"/>
    </source>
</evidence>
<evidence type="ECO:0000256" key="5">
    <source>
        <dbReference type="ARBA" id="ARBA00022858"/>
    </source>
</evidence>
<dbReference type="GO" id="GO:0097746">
    <property type="term" value="P:blood vessel diameter maintenance"/>
    <property type="evidence" value="ECO:0007669"/>
    <property type="project" value="UniProtKB-KW"/>
</dbReference>
<dbReference type="Proteomes" id="UP000515156">
    <property type="component" value="Chromosome 13"/>
</dbReference>
<keyword evidence="9" id="KW-0732">Signal</keyword>
<name>A0A6P7ZVC3_9AMPH</name>
<feature type="signal peptide" evidence="9">
    <location>
        <begin position="1"/>
        <end position="24"/>
    </location>
</feature>
<comment type="subcellular location">
    <subcellularLocation>
        <location evidence="1 7">Secreted</location>
    </subcellularLocation>
</comment>
<dbReference type="GO" id="GO:0005576">
    <property type="term" value="C:extracellular region"/>
    <property type="evidence" value="ECO:0007669"/>
    <property type="project" value="UniProtKB-SubCell"/>
</dbReference>
<sequence length="129" mass="14672">MNLPIATSCGLLMLLLFSQDQARARAVSNLQSFSRLLDEDFEHPLGSEELDHEKEEIMPNESMEPQEPELKWTRSLGDQFDSPSLTFQQLINDFLHSSRRYRRRSKKGLSRGCFGVKLDRIGALSGLGC</sequence>
<feature type="compositionally biased region" description="Basic and acidic residues" evidence="8">
    <location>
        <begin position="48"/>
        <end position="57"/>
    </location>
</feature>
<evidence type="ECO:0000256" key="3">
    <source>
        <dbReference type="ARBA" id="ARBA00022525"/>
    </source>
</evidence>
<evidence type="ECO:0000256" key="6">
    <source>
        <dbReference type="ARBA" id="ARBA00023157"/>
    </source>
</evidence>
<accession>A0A6P7ZVC3</accession>
<dbReference type="PANTHER" id="PTHR12167:SF5">
    <property type="entry name" value="C-TYPE NATRIURETIC PEPTIDE 3-LIKE PRECURSOR"/>
    <property type="match status" value="1"/>
</dbReference>
<dbReference type="Pfam" id="PF00212">
    <property type="entry name" value="ANP"/>
    <property type="match status" value="1"/>
</dbReference>
<dbReference type="RefSeq" id="XP_030078001.1">
    <property type="nucleotide sequence ID" value="XM_030222141.1"/>
</dbReference>
<dbReference type="KEGG" id="muo:115482394"/>
<dbReference type="InterPro" id="IPR002408">
    <property type="entry name" value="Natriuretic_peptide_brain"/>
</dbReference>
<dbReference type="InterPro" id="IPR030480">
    <property type="entry name" value="Natr_peptide_CS"/>
</dbReference>
<gene>
    <name evidence="11" type="primary">LOC115482394</name>
</gene>
<evidence type="ECO:0000256" key="2">
    <source>
        <dbReference type="ARBA" id="ARBA00009041"/>
    </source>
</evidence>
<evidence type="ECO:0000313" key="11">
    <source>
        <dbReference type="RefSeq" id="XP_030078001.1"/>
    </source>
</evidence>
<keyword evidence="5 7" id="KW-0838">Vasoactive</keyword>
<dbReference type="AlphaFoldDB" id="A0A6P7ZVC3"/>
<dbReference type="SMART" id="SM00183">
    <property type="entry name" value="NAT_PEP"/>
    <property type="match status" value="1"/>
</dbReference>
<keyword evidence="3" id="KW-0964">Secreted</keyword>
<keyword evidence="10" id="KW-1185">Reference proteome</keyword>
<dbReference type="InParanoid" id="A0A6P7ZVC3"/>
<dbReference type="PANTHER" id="PTHR12167">
    <property type="entry name" value="C-TYPE NATRIURETIC PEPTIDE"/>
    <property type="match status" value="1"/>
</dbReference>
<evidence type="ECO:0000313" key="10">
    <source>
        <dbReference type="Proteomes" id="UP000515156"/>
    </source>
</evidence>
<dbReference type="PROSITE" id="PS00263">
    <property type="entry name" value="NATRIURETIC_PEPTIDE"/>
    <property type="match status" value="1"/>
</dbReference>
<dbReference type="GO" id="GO:0005179">
    <property type="term" value="F:hormone activity"/>
    <property type="evidence" value="ECO:0007669"/>
    <property type="project" value="InterPro"/>
</dbReference>
<organism evidence="10 11">
    <name type="scientific">Microcaecilia unicolor</name>
    <dbReference type="NCBI Taxonomy" id="1415580"/>
    <lineage>
        <taxon>Eukaryota</taxon>
        <taxon>Metazoa</taxon>
        <taxon>Chordata</taxon>
        <taxon>Craniata</taxon>
        <taxon>Vertebrata</taxon>
        <taxon>Euteleostomi</taxon>
        <taxon>Amphibia</taxon>
        <taxon>Gymnophiona</taxon>
        <taxon>Siphonopidae</taxon>
        <taxon>Microcaecilia</taxon>
    </lineage>
</organism>
<dbReference type="GO" id="GO:0006182">
    <property type="term" value="P:cGMP biosynthetic process"/>
    <property type="evidence" value="ECO:0007669"/>
    <property type="project" value="TreeGrafter"/>
</dbReference>
<dbReference type="InterPro" id="IPR000663">
    <property type="entry name" value="Natr_peptide"/>
</dbReference>
<evidence type="ECO:0000256" key="9">
    <source>
        <dbReference type="SAM" id="SignalP"/>
    </source>
</evidence>
<dbReference type="GO" id="GO:0007168">
    <property type="term" value="P:receptor guanylyl cyclase signaling pathway"/>
    <property type="evidence" value="ECO:0007669"/>
    <property type="project" value="TreeGrafter"/>
</dbReference>
<dbReference type="OrthoDB" id="8911465at2759"/>
<evidence type="ECO:0000256" key="7">
    <source>
        <dbReference type="RuleBase" id="RU003686"/>
    </source>
</evidence>
<evidence type="ECO:0000256" key="4">
    <source>
        <dbReference type="ARBA" id="ARBA00022685"/>
    </source>
</evidence>
<feature type="region of interest" description="Disordered" evidence="8">
    <location>
        <begin position="48"/>
        <end position="68"/>
    </location>
</feature>
<dbReference type="PRINTS" id="PR00712">
    <property type="entry name" value="BNATPEPTIDE"/>
</dbReference>
<proteinExistence type="inferred from homology"/>
<feature type="chain" id="PRO_5028294804" evidence="9">
    <location>
        <begin position="25"/>
        <end position="129"/>
    </location>
</feature>
<keyword evidence="6" id="KW-1015">Disulfide bond</keyword>
<protein>
    <submittedName>
        <fullName evidence="11">C-type natriuretic peptide 1-like</fullName>
    </submittedName>
</protein>
<reference evidence="11" key="1">
    <citation type="submission" date="2025-08" db="UniProtKB">
        <authorList>
            <consortium name="RefSeq"/>
        </authorList>
    </citation>
    <scope>IDENTIFICATION</scope>
</reference>
<dbReference type="GeneID" id="115482394"/>
<comment type="similarity">
    <text evidence="2 7">Belongs to the natriuretic peptide family.</text>
</comment>